<name>X1TTE9_9ZZZZ</name>
<dbReference type="GO" id="GO:0032153">
    <property type="term" value="C:cell division site"/>
    <property type="evidence" value="ECO:0007669"/>
    <property type="project" value="TreeGrafter"/>
</dbReference>
<sequence>MKLVVAGFGQCGGRIADEFARLNRKARSQRGIEIITGTFAVNTDAADLSGITNIKRDYRHRILIGSRKTGGHGVGKINELGAEIAREDADKVIDAIRTTKRFFETDAFLFIAGAAGGTGSGAIPVIAQHIKERYIDKPVYCLLVLPFEHEETGVKGKKGTEKAKGKGKVEARLEFLARMYEAKKTKQAEEEPTGEDAEAVEE</sequence>
<keyword evidence="1" id="KW-0547">Nucleotide-binding</keyword>
<dbReference type="PROSITE" id="PS00227">
    <property type="entry name" value="TUBULIN"/>
    <property type="match status" value="1"/>
</dbReference>
<dbReference type="GO" id="GO:0051301">
    <property type="term" value="P:cell division"/>
    <property type="evidence" value="ECO:0007669"/>
    <property type="project" value="TreeGrafter"/>
</dbReference>
<dbReference type="GO" id="GO:0005874">
    <property type="term" value="C:microtubule"/>
    <property type="evidence" value="ECO:0007669"/>
    <property type="project" value="InterPro"/>
</dbReference>
<dbReference type="GO" id="GO:0007017">
    <property type="term" value="P:microtubule-based process"/>
    <property type="evidence" value="ECO:0007669"/>
    <property type="project" value="InterPro"/>
</dbReference>
<dbReference type="InterPro" id="IPR003008">
    <property type="entry name" value="Tubulin_FtsZ_GTPase"/>
</dbReference>
<dbReference type="GO" id="GO:0005737">
    <property type="term" value="C:cytoplasm"/>
    <property type="evidence" value="ECO:0007669"/>
    <property type="project" value="TreeGrafter"/>
</dbReference>
<dbReference type="AlphaFoldDB" id="X1TTE9"/>
<dbReference type="Pfam" id="PF00091">
    <property type="entry name" value="Tubulin"/>
    <property type="match status" value="1"/>
</dbReference>
<dbReference type="InterPro" id="IPR045061">
    <property type="entry name" value="FtsZ/CetZ"/>
</dbReference>
<comment type="caution">
    <text evidence="5">The sequence shown here is derived from an EMBL/GenBank/DDBJ whole genome shotgun (WGS) entry which is preliminary data.</text>
</comment>
<evidence type="ECO:0000313" key="5">
    <source>
        <dbReference type="EMBL" id="GAJ08499.1"/>
    </source>
</evidence>
<dbReference type="SUPFAM" id="SSF52490">
    <property type="entry name" value="Tubulin nucleotide-binding domain-like"/>
    <property type="match status" value="1"/>
</dbReference>
<dbReference type="GO" id="GO:0003924">
    <property type="term" value="F:GTPase activity"/>
    <property type="evidence" value="ECO:0007669"/>
    <property type="project" value="InterPro"/>
</dbReference>
<dbReference type="Gene3D" id="3.40.50.1440">
    <property type="entry name" value="Tubulin/FtsZ, GTPase domain"/>
    <property type="match status" value="1"/>
</dbReference>
<dbReference type="InterPro" id="IPR017975">
    <property type="entry name" value="Tubulin_CS"/>
</dbReference>
<dbReference type="PANTHER" id="PTHR30314:SF10">
    <property type="entry name" value="TUBULIN-LIKE PROTEIN CETZ"/>
    <property type="match status" value="1"/>
</dbReference>
<keyword evidence="2" id="KW-0342">GTP-binding</keyword>
<evidence type="ECO:0000259" key="4">
    <source>
        <dbReference type="SMART" id="SM00864"/>
    </source>
</evidence>
<gene>
    <name evidence="5" type="ORF">S12H4_47180</name>
</gene>
<reference evidence="5" key="1">
    <citation type="journal article" date="2014" name="Front. Microbiol.">
        <title>High frequency of phylogenetically diverse reductive dehalogenase-homologous genes in deep subseafloor sedimentary metagenomes.</title>
        <authorList>
            <person name="Kawai M."/>
            <person name="Futagami T."/>
            <person name="Toyoda A."/>
            <person name="Takaki Y."/>
            <person name="Nishi S."/>
            <person name="Hori S."/>
            <person name="Arai W."/>
            <person name="Tsubouchi T."/>
            <person name="Morono Y."/>
            <person name="Uchiyama I."/>
            <person name="Ito T."/>
            <person name="Fujiyama A."/>
            <person name="Inagaki F."/>
            <person name="Takami H."/>
        </authorList>
    </citation>
    <scope>NUCLEOTIDE SEQUENCE</scope>
    <source>
        <strain evidence="5">Expedition CK06-06</strain>
    </source>
</reference>
<organism evidence="5">
    <name type="scientific">marine sediment metagenome</name>
    <dbReference type="NCBI Taxonomy" id="412755"/>
    <lineage>
        <taxon>unclassified sequences</taxon>
        <taxon>metagenomes</taxon>
        <taxon>ecological metagenomes</taxon>
    </lineage>
</organism>
<feature type="domain" description="Tubulin/FtsZ GTPase" evidence="4">
    <location>
        <begin position="2"/>
        <end position="193"/>
    </location>
</feature>
<proteinExistence type="predicted"/>
<dbReference type="SMART" id="SM00864">
    <property type="entry name" value="Tubulin"/>
    <property type="match status" value="1"/>
</dbReference>
<evidence type="ECO:0000256" key="1">
    <source>
        <dbReference type="ARBA" id="ARBA00022741"/>
    </source>
</evidence>
<evidence type="ECO:0000256" key="3">
    <source>
        <dbReference type="SAM" id="MobiDB-lite"/>
    </source>
</evidence>
<dbReference type="EMBL" id="BARW01029351">
    <property type="protein sequence ID" value="GAJ08499.1"/>
    <property type="molecule type" value="Genomic_DNA"/>
</dbReference>
<feature type="region of interest" description="Disordered" evidence="3">
    <location>
        <begin position="183"/>
        <end position="202"/>
    </location>
</feature>
<protein>
    <recommendedName>
        <fullName evidence="4">Tubulin/FtsZ GTPase domain-containing protein</fullName>
    </recommendedName>
</protein>
<evidence type="ECO:0000256" key="2">
    <source>
        <dbReference type="ARBA" id="ARBA00023134"/>
    </source>
</evidence>
<dbReference type="GO" id="GO:0005525">
    <property type="term" value="F:GTP binding"/>
    <property type="evidence" value="ECO:0007669"/>
    <property type="project" value="UniProtKB-KW"/>
</dbReference>
<accession>X1TTE9</accession>
<dbReference type="InterPro" id="IPR036525">
    <property type="entry name" value="Tubulin/FtsZ_GTPase_sf"/>
</dbReference>
<dbReference type="PANTHER" id="PTHR30314">
    <property type="entry name" value="CELL DIVISION PROTEIN FTSZ-RELATED"/>
    <property type="match status" value="1"/>
</dbReference>
<feature type="compositionally biased region" description="Acidic residues" evidence="3">
    <location>
        <begin position="190"/>
        <end position="202"/>
    </location>
</feature>